<dbReference type="InterPro" id="IPR036390">
    <property type="entry name" value="WH_DNA-bd_sf"/>
</dbReference>
<keyword evidence="1" id="KW-0805">Transcription regulation</keyword>
<keyword evidence="2" id="KW-0238">DNA-binding</keyword>
<reference evidence="6 7" key="1">
    <citation type="submission" date="2016-10" db="EMBL/GenBank/DDBJ databases">
        <authorList>
            <person name="de Groot N.N."/>
        </authorList>
    </citation>
    <scope>NUCLEOTIDE SEQUENCE [LARGE SCALE GENOMIC DNA]</scope>
    <source>
        <strain evidence="6 7">RK1</strain>
    </source>
</reference>
<keyword evidence="3" id="KW-0804">Transcription</keyword>
<evidence type="ECO:0000259" key="5">
    <source>
        <dbReference type="PROSITE" id="PS51078"/>
    </source>
</evidence>
<dbReference type="PANTHER" id="PTHR30136:SF24">
    <property type="entry name" value="HTH-TYPE TRANSCRIPTIONAL REPRESSOR ALLR"/>
    <property type="match status" value="1"/>
</dbReference>
<feature type="domain" description="IclR-ED" evidence="5">
    <location>
        <begin position="53"/>
        <end position="231"/>
    </location>
</feature>
<dbReference type="STRING" id="1477437.SAMN05444682_101125"/>
<evidence type="ECO:0000313" key="7">
    <source>
        <dbReference type="Proteomes" id="UP000198670"/>
    </source>
</evidence>
<sequence>MEVLSLNTDQEIGLRQIADQLKLNHSTCANILKTLILRGYVEKEDGNYQLGPKAYYLTHNFSNKRSLLEAAKPHLKALQTEINESCILAILKDNLRVTIHKETSEHELQANTRDEKHAYLTATGRVLIATMSVQEREAFIQQYGMPGDMWSEAKHHTDLLGLLEKIKNDQMALHHAESDIAGVAVPVFQQGKPQGSIGVYLPISRFKNEKKEAIIAALKQTAERINRDLNHKIG</sequence>
<dbReference type="InterPro" id="IPR005471">
    <property type="entry name" value="Tscrpt_reg_IclR_N"/>
</dbReference>
<dbReference type="SUPFAM" id="SSF55781">
    <property type="entry name" value="GAF domain-like"/>
    <property type="match status" value="1"/>
</dbReference>
<dbReference type="PROSITE" id="PS51078">
    <property type="entry name" value="ICLR_ED"/>
    <property type="match status" value="1"/>
</dbReference>
<dbReference type="Gene3D" id="3.30.450.40">
    <property type="match status" value="1"/>
</dbReference>
<dbReference type="InterPro" id="IPR014757">
    <property type="entry name" value="Tscrpt_reg_IclR_C"/>
</dbReference>
<dbReference type="AlphaFoldDB" id="A0A1I3CP97"/>
<dbReference type="OrthoDB" id="940174at2"/>
<dbReference type="Proteomes" id="UP000198670">
    <property type="component" value="Unassembled WGS sequence"/>
</dbReference>
<dbReference type="InterPro" id="IPR050707">
    <property type="entry name" value="HTH_MetabolicPath_Reg"/>
</dbReference>
<dbReference type="PROSITE" id="PS51077">
    <property type="entry name" value="HTH_ICLR"/>
    <property type="match status" value="1"/>
</dbReference>
<name>A0A1I3CP97_9SPHI</name>
<feature type="domain" description="HTH iclR-type" evidence="4">
    <location>
        <begin position="1"/>
        <end position="52"/>
    </location>
</feature>
<dbReference type="Pfam" id="PF01614">
    <property type="entry name" value="IclR_C"/>
    <property type="match status" value="1"/>
</dbReference>
<evidence type="ECO:0000256" key="3">
    <source>
        <dbReference type="ARBA" id="ARBA00023163"/>
    </source>
</evidence>
<proteinExistence type="predicted"/>
<dbReference type="Pfam" id="PF09339">
    <property type="entry name" value="HTH_IclR"/>
    <property type="match status" value="1"/>
</dbReference>
<dbReference type="SMART" id="SM00346">
    <property type="entry name" value="HTH_ICLR"/>
    <property type="match status" value="1"/>
</dbReference>
<protein>
    <submittedName>
        <fullName evidence="6">Transcriptional regulator, IclR family</fullName>
    </submittedName>
</protein>
<dbReference type="InterPro" id="IPR029016">
    <property type="entry name" value="GAF-like_dom_sf"/>
</dbReference>
<dbReference type="InterPro" id="IPR036388">
    <property type="entry name" value="WH-like_DNA-bd_sf"/>
</dbReference>
<gene>
    <name evidence="6" type="ORF">SAMN05444682_101125</name>
</gene>
<organism evidence="6 7">
    <name type="scientific">Parapedobacter indicus</name>
    <dbReference type="NCBI Taxonomy" id="1477437"/>
    <lineage>
        <taxon>Bacteria</taxon>
        <taxon>Pseudomonadati</taxon>
        <taxon>Bacteroidota</taxon>
        <taxon>Sphingobacteriia</taxon>
        <taxon>Sphingobacteriales</taxon>
        <taxon>Sphingobacteriaceae</taxon>
        <taxon>Parapedobacter</taxon>
    </lineage>
</organism>
<evidence type="ECO:0000256" key="2">
    <source>
        <dbReference type="ARBA" id="ARBA00023125"/>
    </source>
</evidence>
<accession>A0A1I3CP97</accession>
<evidence type="ECO:0000256" key="1">
    <source>
        <dbReference type="ARBA" id="ARBA00023015"/>
    </source>
</evidence>
<dbReference type="Gene3D" id="1.10.10.10">
    <property type="entry name" value="Winged helix-like DNA-binding domain superfamily/Winged helix DNA-binding domain"/>
    <property type="match status" value="1"/>
</dbReference>
<dbReference type="PANTHER" id="PTHR30136">
    <property type="entry name" value="HELIX-TURN-HELIX TRANSCRIPTIONAL REGULATOR, ICLR FAMILY"/>
    <property type="match status" value="1"/>
</dbReference>
<dbReference type="GO" id="GO:0003677">
    <property type="term" value="F:DNA binding"/>
    <property type="evidence" value="ECO:0007669"/>
    <property type="project" value="UniProtKB-KW"/>
</dbReference>
<evidence type="ECO:0000259" key="4">
    <source>
        <dbReference type="PROSITE" id="PS51077"/>
    </source>
</evidence>
<dbReference type="SUPFAM" id="SSF46785">
    <property type="entry name" value="Winged helix' DNA-binding domain"/>
    <property type="match status" value="1"/>
</dbReference>
<dbReference type="GO" id="GO:0045892">
    <property type="term" value="P:negative regulation of DNA-templated transcription"/>
    <property type="evidence" value="ECO:0007669"/>
    <property type="project" value="TreeGrafter"/>
</dbReference>
<dbReference type="GO" id="GO:0003700">
    <property type="term" value="F:DNA-binding transcription factor activity"/>
    <property type="evidence" value="ECO:0007669"/>
    <property type="project" value="TreeGrafter"/>
</dbReference>
<dbReference type="EMBL" id="FOQO01000001">
    <property type="protein sequence ID" value="SFH76307.1"/>
    <property type="molecule type" value="Genomic_DNA"/>
</dbReference>
<evidence type="ECO:0000313" key="6">
    <source>
        <dbReference type="EMBL" id="SFH76307.1"/>
    </source>
</evidence>
<keyword evidence="7" id="KW-1185">Reference proteome</keyword>